<dbReference type="EMBL" id="CP058933">
    <property type="protein sequence ID" value="QLI67031.1"/>
    <property type="molecule type" value="Genomic_DNA"/>
</dbReference>
<evidence type="ECO:0000256" key="2">
    <source>
        <dbReference type="SAM" id="SignalP"/>
    </source>
</evidence>
<protein>
    <submittedName>
        <fullName evidence="3">Uncharacterized protein</fullName>
    </submittedName>
</protein>
<keyword evidence="4" id="KW-1185">Reference proteome</keyword>
<dbReference type="RefSeq" id="XP_014544798.2">
    <property type="nucleotide sequence ID" value="XM_014689312.2"/>
</dbReference>
<evidence type="ECO:0000313" key="4">
    <source>
        <dbReference type="Proteomes" id="UP000510686"/>
    </source>
</evidence>
<feature type="compositionally biased region" description="Basic and acidic residues" evidence="1">
    <location>
        <begin position="319"/>
        <end position="333"/>
    </location>
</feature>
<sequence>MKAVSVALFLLGGSALAMPASQRLERRYDITEKQWSSLQEDCVKAQGTNAVQACRSEGRGDCEGNDVRRKAVTECMVDKSKPKVTEQSRHDECKPLAIQRVEDCVKNNTEIEGQCQRKAVESYLTCTYTGPGKPSTEQDREYTQIWADKCSKRTQEADEECKKKQDFGGKCQRQRREDDMKCLLDNKKGHSDNDFIHNVCVAAAEFGANDCFITNNTRRMTLPQCQREQWDAYPACVKKQEAWISGTKPEEDIAPKPEEDECTAEEDPTPKPEEDECTEEENTKTEPEEDECTEEENTKTEPEENKKAKLEEDECASEENTKTEPEENKKAKLEEDECASEENTGIKAEEDKKTMLKEDTATKQDAVTEPKEVTMAKPKGDGVTKLEEDTATKQDAVTGSKQDAVTGSKQDTATKQDAVTGSKQDTATKQDAVTESKEVERTSSAFKRWFSLWA</sequence>
<feature type="compositionally biased region" description="Polar residues" evidence="1">
    <location>
        <begin position="393"/>
        <end position="425"/>
    </location>
</feature>
<evidence type="ECO:0000256" key="1">
    <source>
        <dbReference type="SAM" id="MobiDB-lite"/>
    </source>
</evidence>
<proteinExistence type="predicted"/>
<evidence type="ECO:0000313" key="3">
    <source>
        <dbReference type="EMBL" id="QLI67031.1"/>
    </source>
</evidence>
<feature type="chain" id="PRO_5028942842" evidence="2">
    <location>
        <begin position="18"/>
        <end position="454"/>
    </location>
</feature>
<dbReference type="KEGG" id="mbrn:26242139"/>
<keyword evidence="2" id="KW-0732">Signal</keyword>
<feature type="signal peptide" evidence="2">
    <location>
        <begin position="1"/>
        <end position="17"/>
    </location>
</feature>
<feature type="compositionally biased region" description="Basic and acidic residues" evidence="1">
    <location>
        <begin position="248"/>
        <end position="257"/>
    </location>
</feature>
<name>A0A7D5UUX3_9HYPO</name>
<organism evidence="3 4">
    <name type="scientific">Metarhizium brunneum</name>
    <dbReference type="NCBI Taxonomy" id="500148"/>
    <lineage>
        <taxon>Eukaryota</taxon>
        <taxon>Fungi</taxon>
        <taxon>Dikarya</taxon>
        <taxon>Ascomycota</taxon>
        <taxon>Pezizomycotina</taxon>
        <taxon>Sordariomycetes</taxon>
        <taxon>Hypocreomycetidae</taxon>
        <taxon>Hypocreales</taxon>
        <taxon>Clavicipitaceae</taxon>
        <taxon>Metarhizium</taxon>
    </lineage>
</organism>
<feature type="compositionally biased region" description="Basic and acidic residues" evidence="1">
    <location>
        <begin position="426"/>
        <end position="441"/>
    </location>
</feature>
<dbReference type="Proteomes" id="UP000510686">
    <property type="component" value="Chromosome 2"/>
</dbReference>
<reference evidence="3 4" key="1">
    <citation type="submission" date="2020-07" db="EMBL/GenBank/DDBJ databases">
        <title>Telomere length de novo assembly of all 7 chromosomes of the fungus, Metarhizium brunneum, using a novel assembly pipeline.</title>
        <authorList>
            <person name="Saud z."/>
            <person name="Kortsinoglou A."/>
            <person name="Kouvelis V.N."/>
            <person name="Butt T.M."/>
        </authorList>
    </citation>
    <scope>NUCLEOTIDE SEQUENCE [LARGE SCALE GENOMIC DNA]</scope>
    <source>
        <strain evidence="3 4">4556</strain>
    </source>
</reference>
<gene>
    <name evidence="3" type="ORF">G6M90_00g046730</name>
</gene>
<feature type="compositionally biased region" description="Basic and acidic residues" evidence="1">
    <location>
        <begin position="296"/>
        <end position="310"/>
    </location>
</feature>
<feature type="region of interest" description="Disordered" evidence="1">
    <location>
        <begin position="244"/>
        <end position="442"/>
    </location>
</feature>
<accession>A0A7D5UUX3</accession>
<feature type="compositionally biased region" description="Acidic residues" evidence="1">
    <location>
        <begin position="258"/>
        <end position="280"/>
    </location>
</feature>
<dbReference type="GeneID" id="26242139"/>
<feature type="compositionally biased region" description="Basic and acidic residues" evidence="1">
    <location>
        <begin position="347"/>
        <end position="392"/>
    </location>
</feature>
<dbReference type="AlphaFoldDB" id="A0A7D5UUX3"/>